<feature type="region of interest" description="Disordered" evidence="1">
    <location>
        <begin position="48"/>
        <end position="77"/>
    </location>
</feature>
<feature type="region of interest" description="Disordered" evidence="1">
    <location>
        <begin position="181"/>
        <end position="200"/>
    </location>
</feature>
<accession>V9ILU3</accession>
<evidence type="ECO:0000256" key="1">
    <source>
        <dbReference type="SAM" id="MobiDB-lite"/>
    </source>
</evidence>
<gene>
    <name evidence="2" type="ORF">ACCB12446</name>
</gene>
<reference evidence="2" key="1">
    <citation type="submission" date="2011-11" db="EMBL/GenBank/DDBJ databases">
        <title>Decoding the brain transcriptome of the Eastern honeybee (Apis cerana) based on pyrosequencing.</title>
        <authorList>
            <person name="Sun L."/>
            <person name="Zheng H."/>
            <person name="Wang Y."/>
            <person name="Xie X."/>
            <person name="Zhu Y."/>
            <person name="Gu W."/>
            <person name="Wang S."/>
        </authorList>
    </citation>
    <scope>NUCLEOTIDE SEQUENCE</scope>
    <source>
        <tissue evidence="2">Brain</tissue>
    </source>
</reference>
<evidence type="ECO:0000313" key="2">
    <source>
        <dbReference type="EMBL" id="AEY61456.1"/>
    </source>
</evidence>
<sequence length="258" mass="29665">MIPSQGGREGYKGSPNPPSNGSEDNGFANRPRVAGLYTTNLFRQELIRSSEETGARSHGPARDILERSPREIGSQRSLNFPTGIAEEFELLDRSRIGISRTPQPLRRTEVAVGHYEPRSRFDESIRRGDHYGSSVERIRGREHEQQEGCIVPDTIRRSHAEFSEQTLWMESGIDNSKIPISTDDFAGRRGQDDSSTSLQLPPRYSFHLLAKQANAMRSRRRKWRSHHRHRTRVLVRLNTLSTCTKLVKHLRRYFQIIH</sequence>
<organism evidence="2">
    <name type="scientific">Apis cerana</name>
    <name type="common">Indian honeybee</name>
    <dbReference type="NCBI Taxonomy" id="7461"/>
    <lineage>
        <taxon>Eukaryota</taxon>
        <taxon>Metazoa</taxon>
        <taxon>Ecdysozoa</taxon>
        <taxon>Arthropoda</taxon>
        <taxon>Hexapoda</taxon>
        <taxon>Insecta</taxon>
        <taxon>Pterygota</taxon>
        <taxon>Neoptera</taxon>
        <taxon>Endopterygota</taxon>
        <taxon>Hymenoptera</taxon>
        <taxon>Apocrita</taxon>
        <taxon>Aculeata</taxon>
        <taxon>Apoidea</taxon>
        <taxon>Anthophila</taxon>
        <taxon>Apidae</taxon>
        <taxon>Apis</taxon>
    </lineage>
</organism>
<name>V9ILU3_APICE</name>
<feature type="region of interest" description="Disordered" evidence="1">
    <location>
        <begin position="1"/>
        <end position="31"/>
    </location>
</feature>
<protein>
    <submittedName>
        <fullName evidence="2">Na channel protein 60E</fullName>
    </submittedName>
</protein>
<proteinExistence type="evidence at transcript level"/>
<feature type="compositionally biased region" description="Basic and acidic residues" evidence="1">
    <location>
        <begin position="48"/>
        <end position="70"/>
    </location>
</feature>
<dbReference type="AlphaFoldDB" id="V9ILU3"/>
<dbReference type="EMBL" id="JR051225">
    <property type="protein sequence ID" value="AEY61456.1"/>
    <property type="molecule type" value="mRNA"/>
</dbReference>